<dbReference type="EMBL" id="CP157484">
    <property type="protein sequence ID" value="XBO40836.1"/>
    <property type="molecule type" value="Genomic_DNA"/>
</dbReference>
<organism evidence="8">
    <name type="scientific">Alsobacter sp. KACC 23698</name>
    <dbReference type="NCBI Taxonomy" id="3149229"/>
    <lineage>
        <taxon>Bacteria</taxon>
        <taxon>Pseudomonadati</taxon>
        <taxon>Pseudomonadota</taxon>
        <taxon>Alphaproteobacteria</taxon>
        <taxon>Hyphomicrobiales</taxon>
        <taxon>Alsobacteraceae</taxon>
        <taxon>Alsobacter</taxon>
    </lineage>
</organism>
<sequence>MADAYRLRAAFRGGRTMAVFPAEVLVQLYGALADVKAVMAAMALATQALVFVSVLVCVFALASARRRDIAVLRSIGAPRGFVFAVVWLGVSLLVCAAALAGMAMGFVATAGASALLSARFGIVLNARIGPDEWAMMALAAALGALLALVPALAAYRGSVVTGLRGG</sequence>
<dbReference type="GO" id="GO:0005886">
    <property type="term" value="C:plasma membrane"/>
    <property type="evidence" value="ECO:0007669"/>
    <property type="project" value="UniProtKB-SubCell"/>
</dbReference>
<keyword evidence="3 6" id="KW-0812">Transmembrane</keyword>
<feature type="transmembrane region" description="Helical" evidence="6">
    <location>
        <begin position="37"/>
        <end position="61"/>
    </location>
</feature>
<evidence type="ECO:0000313" key="8">
    <source>
        <dbReference type="EMBL" id="XBO40836.1"/>
    </source>
</evidence>
<dbReference type="InterPro" id="IPR003838">
    <property type="entry name" value="ABC3_permease_C"/>
</dbReference>
<keyword evidence="4 6" id="KW-1133">Transmembrane helix</keyword>
<evidence type="ECO:0000259" key="7">
    <source>
        <dbReference type="Pfam" id="PF02687"/>
    </source>
</evidence>
<evidence type="ECO:0000256" key="5">
    <source>
        <dbReference type="ARBA" id="ARBA00023136"/>
    </source>
</evidence>
<evidence type="ECO:0000256" key="4">
    <source>
        <dbReference type="ARBA" id="ARBA00022989"/>
    </source>
</evidence>
<evidence type="ECO:0000256" key="3">
    <source>
        <dbReference type="ARBA" id="ARBA00022692"/>
    </source>
</evidence>
<protein>
    <submittedName>
        <fullName evidence="8">FtsX-like permease family protein</fullName>
    </submittedName>
</protein>
<feature type="transmembrane region" description="Helical" evidence="6">
    <location>
        <begin position="81"/>
        <end position="100"/>
    </location>
</feature>
<dbReference type="RefSeq" id="WP_406857694.1">
    <property type="nucleotide sequence ID" value="NZ_CP157484.1"/>
</dbReference>
<reference evidence="8" key="1">
    <citation type="submission" date="2024-05" db="EMBL/GenBank/DDBJ databases">
        <authorList>
            <person name="Kim S."/>
            <person name="Heo J."/>
            <person name="Choi H."/>
            <person name="Choi Y."/>
            <person name="Kwon S.-W."/>
            <person name="Kim Y."/>
        </authorList>
    </citation>
    <scope>NUCLEOTIDE SEQUENCE</scope>
    <source>
        <strain evidence="8">KACC 23698</strain>
    </source>
</reference>
<dbReference type="AlphaFoldDB" id="A0AAU7JKX4"/>
<feature type="transmembrane region" description="Helical" evidence="6">
    <location>
        <begin position="133"/>
        <end position="155"/>
    </location>
</feature>
<evidence type="ECO:0000256" key="2">
    <source>
        <dbReference type="ARBA" id="ARBA00022475"/>
    </source>
</evidence>
<accession>A0AAU7JKX4</accession>
<gene>
    <name evidence="8" type="ORF">ABEG18_08790</name>
</gene>
<feature type="domain" description="ABC3 transporter permease C-terminal" evidence="7">
    <location>
        <begin position="43"/>
        <end position="154"/>
    </location>
</feature>
<proteinExistence type="predicted"/>
<evidence type="ECO:0000256" key="1">
    <source>
        <dbReference type="ARBA" id="ARBA00004651"/>
    </source>
</evidence>
<comment type="subcellular location">
    <subcellularLocation>
        <location evidence="1">Cell membrane</location>
        <topology evidence="1">Multi-pass membrane protein</topology>
    </subcellularLocation>
</comment>
<evidence type="ECO:0000256" key="6">
    <source>
        <dbReference type="SAM" id="Phobius"/>
    </source>
</evidence>
<name>A0AAU7JKX4_9HYPH</name>
<keyword evidence="2" id="KW-1003">Cell membrane</keyword>
<dbReference type="Pfam" id="PF02687">
    <property type="entry name" value="FtsX"/>
    <property type="match status" value="1"/>
</dbReference>
<keyword evidence="5 6" id="KW-0472">Membrane</keyword>